<dbReference type="HOGENOM" id="CLU_2322635_0_0_1"/>
<dbReference type="AlphaFoldDB" id="K1RBN4"/>
<gene>
    <name evidence="1" type="ORF">CGI_10002365</name>
</gene>
<protein>
    <submittedName>
        <fullName evidence="1">Uncharacterized protein</fullName>
    </submittedName>
</protein>
<proteinExistence type="predicted"/>
<evidence type="ECO:0000313" key="1">
    <source>
        <dbReference type="EMBL" id="EKC38640.1"/>
    </source>
</evidence>
<organism evidence="1">
    <name type="scientific">Magallana gigas</name>
    <name type="common">Pacific oyster</name>
    <name type="synonym">Crassostrea gigas</name>
    <dbReference type="NCBI Taxonomy" id="29159"/>
    <lineage>
        <taxon>Eukaryota</taxon>
        <taxon>Metazoa</taxon>
        <taxon>Spiralia</taxon>
        <taxon>Lophotrochozoa</taxon>
        <taxon>Mollusca</taxon>
        <taxon>Bivalvia</taxon>
        <taxon>Autobranchia</taxon>
        <taxon>Pteriomorphia</taxon>
        <taxon>Ostreida</taxon>
        <taxon>Ostreoidea</taxon>
        <taxon>Ostreidae</taxon>
        <taxon>Magallana</taxon>
    </lineage>
</organism>
<sequence length="99" mass="11219">MFSNLISIPFLSMCRISGPTQTLFIHLPVSLTTNSVPQDRPATCPSENSVNFFQGVRDHIRPHPQTLPWYLSYSGILLESRHTKPLLLKVTVEREGPFL</sequence>
<dbReference type="InParanoid" id="K1RBN4"/>
<name>K1RBN4_MAGGI</name>
<reference evidence="1" key="1">
    <citation type="journal article" date="2012" name="Nature">
        <title>The oyster genome reveals stress adaptation and complexity of shell formation.</title>
        <authorList>
            <person name="Zhang G."/>
            <person name="Fang X."/>
            <person name="Guo X."/>
            <person name="Li L."/>
            <person name="Luo R."/>
            <person name="Xu F."/>
            <person name="Yang P."/>
            <person name="Zhang L."/>
            <person name="Wang X."/>
            <person name="Qi H."/>
            <person name="Xiong Z."/>
            <person name="Que H."/>
            <person name="Xie Y."/>
            <person name="Holland P.W."/>
            <person name="Paps J."/>
            <person name="Zhu Y."/>
            <person name="Wu F."/>
            <person name="Chen Y."/>
            <person name="Wang J."/>
            <person name="Peng C."/>
            <person name="Meng J."/>
            <person name="Yang L."/>
            <person name="Liu J."/>
            <person name="Wen B."/>
            <person name="Zhang N."/>
            <person name="Huang Z."/>
            <person name="Zhu Q."/>
            <person name="Feng Y."/>
            <person name="Mount A."/>
            <person name="Hedgecock D."/>
            <person name="Xu Z."/>
            <person name="Liu Y."/>
            <person name="Domazet-Loso T."/>
            <person name="Du Y."/>
            <person name="Sun X."/>
            <person name="Zhang S."/>
            <person name="Liu B."/>
            <person name="Cheng P."/>
            <person name="Jiang X."/>
            <person name="Li J."/>
            <person name="Fan D."/>
            <person name="Wang W."/>
            <person name="Fu W."/>
            <person name="Wang T."/>
            <person name="Wang B."/>
            <person name="Zhang J."/>
            <person name="Peng Z."/>
            <person name="Li Y."/>
            <person name="Li N."/>
            <person name="Wang J."/>
            <person name="Chen M."/>
            <person name="He Y."/>
            <person name="Tan F."/>
            <person name="Song X."/>
            <person name="Zheng Q."/>
            <person name="Huang R."/>
            <person name="Yang H."/>
            <person name="Du X."/>
            <person name="Chen L."/>
            <person name="Yang M."/>
            <person name="Gaffney P.M."/>
            <person name="Wang S."/>
            <person name="Luo L."/>
            <person name="She Z."/>
            <person name="Ming Y."/>
            <person name="Huang W."/>
            <person name="Zhang S."/>
            <person name="Huang B."/>
            <person name="Zhang Y."/>
            <person name="Qu T."/>
            <person name="Ni P."/>
            <person name="Miao G."/>
            <person name="Wang J."/>
            <person name="Wang Q."/>
            <person name="Steinberg C.E."/>
            <person name="Wang H."/>
            <person name="Li N."/>
            <person name="Qian L."/>
            <person name="Zhang G."/>
            <person name="Li Y."/>
            <person name="Yang H."/>
            <person name="Liu X."/>
            <person name="Wang J."/>
            <person name="Yin Y."/>
            <person name="Wang J."/>
        </authorList>
    </citation>
    <scope>NUCLEOTIDE SEQUENCE [LARGE SCALE GENOMIC DNA]</scope>
    <source>
        <strain evidence="1">05x7-T-G4-1.051#20</strain>
    </source>
</reference>
<accession>K1RBN4</accession>
<dbReference type="EMBL" id="JH818389">
    <property type="protein sequence ID" value="EKC38640.1"/>
    <property type="molecule type" value="Genomic_DNA"/>
</dbReference>